<dbReference type="Gene3D" id="2.130.10.10">
    <property type="entry name" value="YVTN repeat-like/Quinoprotein amine dehydrogenase"/>
    <property type="match status" value="3"/>
</dbReference>
<evidence type="ECO:0000256" key="1">
    <source>
        <dbReference type="ARBA" id="ARBA00022574"/>
    </source>
</evidence>
<dbReference type="GO" id="GO:0030686">
    <property type="term" value="C:90S preribosome"/>
    <property type="evidence" value="ECO:0007669"/>
    <property type="project" value="InterPro"/>
</dbReference>
<dbReference type="Pfam" id="PF00400">
    <property type="entry name" value="WD40"/>
    <property type="match status" value="1"/>
</dbReference>
<gene>
    <name evidence="3" type="ORF">PMACD_LOCUS4693</name>
</gene>
<protein>
    <recommendedName>
        <fullName evidence="5">WD repeat-containing protein 55 homolog</fullName>
    </recommendedName>
</protein>
<accession>A0A821QHI6</accession>
<dbReference type="PANTHER" id="PTHR44163:SF1">
    <property type="entry name" value="U3 SMALL NUCLEOLAR RNA-ASSOCIATED PROTEIN 4 HOMOLOG"/>
    <property type="match status" value="1"/>
</dbReference>
<evidence type="ECO:0008006" key="5">
    <source>
        <dbReference type="Google" id="ProtNLM"/>
    </source>
</evidence>
<dbReference type="AlphaFoldDB" id="A0A821QHI6"/>
<name>A0A821QHI6_9NEOP</name>
<evidence type="ECO:0000313" key="3">
    <source>
        <dbReference type="EMBL" id="CAF4822437.1"/>
    </source>
</evidence>
<dbReference type="GO" id="GO:0034455">
    <property type="term" value="C:t-UTP complex"/>
    <property type="evidence" value="ECO:0007669"/>
    <property type="project" value="TreeGrafter"/>
</dbReference>
<keyword evidence="1" id="KW-0853">WD repeat</keyword>
<keyword evidence="2" id="KW-0677">Repeat</keyword>
<dbReference type="InterPro" id="IPR046351">
    <property type="entry name" value="UTP4"/>
</dbReference>
<dbReference type="SUPFAM" id="SSF50978">
    <property type="entry name" value="WD40 repeat-like"/>
    <property type="match status" value="2"/>
</dbReference>
<organism evidence="3 4">
    <name type="scientific">Pieris macdunnoughi</name>
    <dbReference type="NCBI Taxonomy" id="345717"/>
    <lineage>
        <taxon>Eukaryota</taxon>
        <taxon>Metazoa</taxon>
        <taxon>Ecdysozoa</taxon>
        <taxon>Arthropoda</taxon>
        <taxon>Hexapoda</taxon>
        <taxon>Insecta</taxon>
        <taxon>Pterygota</taxon>
        <taxon>Neoptera</taxon>
        <taxon>Endopterygota</taxon>
        <taxon>Lepidoptera</taxon>
        <taxon>Glossata</taxon>
        <taxon>Ditrysia</taxon>
        <taxon>Papilionoidea</taxon>
        <taxon>Pieridae</taxon>
        <taxon>Pierinae</taxon>
        <taxon>Pieris</taxon>
    </lineage>
</organism>
<comment type="caution">
    <text evidence="3">The sequence shown here is derived from an EMBL/GenBank/DDBJ whole genome shotgun (WGS) entry which is preliminary data.</text>
</comment>
<dbReference type="EMBL" id="CAJOBZ010000008">
    <property type="protein sequence ID" value="CAF4822437.1"/>
    <property type="molecule type" value="Genomic_DNA"/>
</dbReference>
<dbReference type="PROSITE" id="PS00678">
    <property type="entry name" value="WD_REPEATS_1"/>
    <property type="match status" value="1"/>
</dbReference>
<dbReference type="OrthoDB" id="8883818at2759"/>
<dbReference type="Proteomes" id="UP000663880">
    <property type="component" value="Unassembled WGS sequence"/>
</dbReference>
<dbReference type="SMART" id="SM00320">
    <property type="entry name" value="WD40"/>
    <property type="match status" value="8"/>
</dbReference>
<evidence type="ECO:0000256" key="2">
    <source>
        <dbReference type="ARBA" id="ARBA00022737"/>
    </source>
</evidence>
<keyword evidence="4" id="KW-1185">Reference proteome</keyword>
<dbReference type="InterPro" id="IPR001680">
    <property type="entry name" value="WD40_rpt"/>
</dbReference>
<dbReference type="GO" id="GO:0032040">
    <property type="term" value="C:small-subunit processome"/>
    <property type="evidence" value="ECO:0007669"/>
    <property type="project" value="TreeGrafter"/>
</dbReference>
<dbReference type="PANTHER" id="PTHR44163">
    <property type="entry name" value="U3 SMALL NUCLEOLAR RNA-ASSOCIATED PROTEIN 4 HOMOLOG"/>
    <property type="match status" value="1"/>
</dbReference>
<dbReference type="InterPro" id="IPR019775">
    <property type="entry name" value="WD40_repeat_CS"/>
</dbReference>
<sequence length="699" mass="78840">METKVHRFRFYNPKPVPIQCVSYDKNNKLLALARKNGSIEIWDVNFAPFLIKCIPGGENSSVEALAWVHERLLSTGLGAALVEWDLENSCIKKSVMLTGYAAWCLDVDEAKTIVAVGTEQGYVNIYSVNNGDIVYKKLFDKQEGRILCCKFNKLGNTLVTGSINTIRVWDVNTGHATCRISCTRRGEEVIVWSIGILSDNTIVSGDSYGRLTIWDGTVGDQIETFVTHKADILTLVISDDENSLYCSGVDPVITMFKKVENTDIPSEYRWVKNIQRNIHEHDVRALAINKDRLISVGADGYVTLSSYPPKKVMRIPPMLPMPRTAVSAEKKLLLLRFNNHLEIWKLGSYAVNNKGDVIINTGMKQHSEESDNQQLEKDTEIPFIKKKHHEEKQRTLQISEEPLKITSIQTKGKKDLVCCNISPNGELIVYSTESDVRMLKLDEDQGNISLQKLPVNELKCCDRVTFSEDSKLMIATKGTDVYIMLVDADVGATLIQTISTKKHLKNGSILHIALSKHAQNGLYIAAADTKGEIAVWVKRAKKFEYLLNLPKYSCVPSAMVIHNMMLIVTYVDQEVIQYDLDQQKLCKSKTDNVTFWRGRKMAANDIIPHPARDALIFTDETAMWVLDRQKMSENYEPQAKRKQKGAHTNGVNIMPVKYLAGFHWLGANEAVIVETLPEQILMQLPPVLKKKTHNMVESK</sequence>
<reference evidence="3" key="1">
    <citation type="submission" date="2021-02" db="EMBL/GenBank/DDBJ databases">
        <authorList>
            <person name="Steward A R."/>
        </authorList>
    </citation>
    <scope>NUCLEOTIDE SEQUENCE</scope>
</reference>
<dbReference type="GO" id="GO:0003723">
    <property type="term" value="F:RNA binding"/>
    <property type="evidence" value="ECO:0007669"/>
    <property type="project" value="TreeGrafter"/>
</dbReference>
<dbReference type="InterPro" id="IPR015943">
    <property type="entry name" value="WD40/YVTN_repeat-like_dom_sf"/>
</dbReference>
<evidence type="ECO:0000313" key="4">
    <source>
        <dbReference type="Proteomes" id="UP000663880"/>
    </source>
</evidence>
<proteinExistence type="predicted"/>
<dbReference type="GO" id="GO:0000462">
    <property type="term" value="P:maturation of SSU-rRNA from tricistronic rRNA transcript (SSU-rRNA, 5.8S rRNA, LSU-rRNA)"/>
    <property type="evidence" value="ECO:0007669"/>
    <property type="project" value="InterPro"/>
</dbReference>
<dbReference type="InterPro" id="IPR036322">
    <property type="entry name" value="WD40_repeat_dom_sf"/>
</dbReference>